<reference evidence="2" key="1">
    <citation type="journal article" date="2023" name="Int. J. Syst. Evol. Microbiol.">
        <title>Methylocystis iwaonis sp. nov., a type II methane-oxidizing bacterium from surface soil of a rice paddy field in Japan, and emended description of the genus Methylocystis (ex Whittenbury et al. 1970) Bowman et al. 1993.</title>
        <authorList>
            <person name="Kaise H."/>
            <person name="Sawadogo J.B."/>
            <person name="Alam M.S."/>
            <person name="Ueno C."/>
            <person name="Dianou D."/>
            <person name="Shinjo R."/>
            <person name="Asakawa S."/>
        </authorList>
    </citation>
    <scope>NUCLEOTIDE SEQUENCE</scope>
    <source>
        <strain evidence="2">LMG27198</strain>
    </source>
</reference>
<dbReference type="RefSeq" id="WP_281805739.1">
    <property type="nucleotide sequence ID" value="NZ_BSEC01000002.1"/>
</dbReference>
<sequence>MSVLDSPPTSAPLSPARRPPRARRDAAPPATQVVEIQPLPRWARTGSDDQTTAAFRAGAGLALFDQILRGGAPVADVSRAAKDLGEPVYTGCLRQRLALRAADFCATLCRLREDAAALRDAEHLAGGSETSPAGQRHRVFRLYVSLPARLDSALSRAAGQLGLDEAIDAGALAEVATTAPDPLLSAARASAAAMRLCAPSTDAEIFAFVVADLALANQLRWARPVPLLAVAMAHPSLRRGAWAREGGSRPRPSDADWPAAVAFAYGLAVVEAHALAVDLARRAQMLVSVAPMLRAKGAGRVVEMLFADDAVTPAAAASRVGLSDRAARRLFDRLVALGAIRELSGRETFRMYGL</sequence>
<organism evidence="2 3">
    <name type="scientific">Methylocystis echinoides</name>
    <dbReference type="NCBI Taxonomy" id="29468"/>
    <lineage>
        <taxon>Bacteria</taxon>
        <taxon>Pseudomonadati</taxon>
        <taxon>Pseudomonadota</taxon>
        <taxon>Alphaproteobacteria</taxon>
        <taxon>Hyphomicrobiales</taxon>
        <taxon>Methylocystaceae</taxon>
        <taxon>Methylocystis</taxon>
    </lineage>
</organism>
<dbReference type="Pfam" id="PF07183">
    <property type="entry name" value="DUF1403"/>
    <property type="match status" value="1"/>
</dbReference>
<gene>
    <name evidence="2" type="ORF">LMG27198_40830</name>
</gene>
<keyword evidence="3" id="KW-1185">Reference proteome</keyword>
<proteinExistence type="predicted"/>
<name>A0A9W6LU19_9HYPH</name>
<evidence type="ECO:0000313" key="2">
    <source>
        <dbReference type="EMBL" id="GLI95091.1"/>
    </source>
</evidence>
<dbReference type="InterPro" id="IPR009843">
    <property type="entry name" value="DUF1403"/>
</dbReference>
<dbReference type="EMBL" id="BSEC01000002">
    <property type="protein sequence ID" value="GLI95091.1"/>
    <property type="molecule type" value="Genomic_DNA"/>
</dbReference>
<comment type="caution">
    <text evidence="2">The sequence shown here is derived from an EMBL/GenBank/DDBJ whole genome shotgun (WGS) entry which is preliminary data.</text>
</comment>
<evidence type="ECO:0008006" key="4">
    <source>
        <dbReference type="Google" id="ProtNLM"/>
    </source>
</evidence>
<protein>
    <recommendedName>
        <fullName evidence="4">DUF1403 family protein</fullName>
    </recommendedName>
</protein>
<dbReference type="Proteomes" id="UP001144323">
    <property type="component" value="Unassembled WGS sequence"/>
</dbReference>
<accession>A0A9W6LU19</accession>
<feature type="region of interest" description="Disordered" evidence="1">
    <location>
        <begin position="1"/>
        <end position="30"/>
    </location>
</feature>
<evidence type="ECO:0000313" key="3">
    <source>
        <dbReference type="Proteomes" id="UP001144323"/>
    </source>
</evidence>
<dbReference type="AlphaFoldDB" id="A0A9W6LU19"/>
<feature type="compositionally biased region" description="Low complexity" evidence="1">
    <location>
        <begin position="1"/>
        <end position="16"/>
    </location>
</feature>
<evidence type="ECO:0000256" key="1">
    <source>
        <dbReference type="SAM" id="MobiDB-lite"/>
    </source>
</evidence>